<dbReference type="GO" id="GO:0005694">
    <property type="term" value="C:chromosome"/>
    <property type="evidence" value="ECO:0007669"/>
    <property type="project" value="TreeGrafter"/>
</dbReference>
<keyword evidence="5" id="KW-1185">Reference proteome</keyword>
<feature type="compositionally biased region" description="Polar residues" evidence="2">
    <location>
        <begin position="204"/>
        <end position="215"/>
    </location>
</feature>
<dbReference type="InterPro" id="IPR042075">
    <property type="entry name" value="KorB_DNA-db"/>
</dbReference>
<dbReference type="Pfam" id="PF02195">
    <property type="entry name" value="ParB_N"/>
    <property type="match status" value="1"/>
</dbReference>
<dbReference type="NCBIfam" id="TIGR00180">
    <property type="entry name" value="parB_part"/>
    <property type="match status" value="1"/>
</dbReference>
<dbReference type="AlphaFoldDB" id="A0A4Y8WAR1"/>
<feature type="region of interest" description="Disordered" evidence="2">
    <location>
        <begin position="204"/>
        <end position="248"/>
    </location>
</feature>
<dbReference type="Gene3D" id="6.10.250.140">
    <property type="match status" value="1"/>
</dbReference>
<dbReference type="InterPro" id="IPR013741">
    <property type="entry name" value="KorB_domain"/>
</dbReference>
<sequence>MSLRNRAGNLADLDLLDESDVEVTQGETIFRIPKSEIYSIEQVRKQFNESSIEEMSASLEAEGQIQPIVVSERDPRGYCIQKGERRWRGAMHNENITHLDCIIRAKGTIWGQLAENIIREDLTPFEVGMAIVQGKEQHQLDNKGVAKRLGISTSKVSAFIKATQAPDVVKKAYNDGVIGDVDSINSLRIAHELDPKSTEQLLTSSQGVSRQQAQALTKELKSGNKGTPETSKNESTPPSKKVRQPKSVTKSIRVKTAKGFGVIDITGEAKEGEIVVLLEDSAQSISLLASDVQLIGYHTN</sequence>
<dbReference type="Proteomes" id="UP000297753">
    <property type="component" value="Unassembled WGS sequence"/>
</dbReference>
<evidence type="ECO:0000259" key="3">
    <source>
        <dbReference type="SMART" id="SM00470"/>
    </source>
</evidence>
<dbReference type="GO" id="GO:0007059">
    <property type="term" value="P:chromosome segregation"/>
    <property type="evidence" value="ECO:0007669"/>
    <property type="project" value="TreeGrafter"/>
</dbReference>
<accession>A0A4Y8WAR1</accession>
<evidence type="ECO:0000313" key="4">
    <source>
        <dbReference type="EMBL" id="TFH89478.1"/>
    </source>
</evidence>
<dbReference type="PANTHER" id="PTHR33375">
    <property type="entry name" value="CHROMOSOME-PARTITIONING PROTEIN PARB-RELATED"/>
    <property type="match status" value="1"/>
</dbReference>
<gene>
    <name evidence="4" type="ORF">ELS82_22005</name>
</gene>
<evidence type="ECO:0000256" key="1">
    <source>
        <dbReference type="ARBA" id="ARBA00006295"/>
    </source>
</evidence>
<dbReference type="PANTHER" id="PTHR33375:SF1">
    <property type="entry name" value="CHROMOSOME-PARTITIONING PROTEIN PARB-RELATED"/>
    <property type="match status" value="1"/>
</dbReference>
<dbReference type="InterPro" id="IPR004437">
    <property type="entry name" value="ParB/RepB/Spo0J"/>
</dbReference>
<dbReference type="OrthoDB" id="9796891at2"/>
<comment type="similarity">
    <text evidence="1">Belongs to the ParB family.</text>
</comment>
<dbReference type="Pfam" id="PF08535">
    <property type="entry name" value="KorB"/>
    <property type="match status" value="1"/>
</dbReference>
<proteinExistence type="inferred from homology"/>
<reference evidence="4 5" key="1">
    <citation type="submission" date="2019-01" db="EMBL/GenBank/DDBJ databases">
        <title>Vibrio BEI176 sp. nov, a marine bacterium isolated from China: eastern marignal seas.</title>
        <authorList>
            <person name="Li B."/>
        </authorList>
    </citation>
    <scope>NUCLEOTIDE SEQUENCE [LARGE SCALE GENOMIC DNA]</scope>
    <source>
        <strain evidence="4 5">BEI176</strain>
    </source>
</reference>
<dbReference type="InterPro" id="IPR050336">
    <property type="entry name" value="Chromosome_partition/occlusion"/>
</dbReference>
<evidence type="ECO:0000313" key="5">
    <source>
        <dbReference type="Proteomes" id="UP000297753"/>
    </source>
</evidence>
<name>A0A4Y8WAR1_9VIBR</name>
<dbReference type="Gene3D" id="3.90.1530.30">
    <property type="match status" value="1"/>
</dbReference>
<dbReference type="InterPro" id="IPR003115">
    <property type="entry name" value="ParB_N"/>
</dbReference>
<dbReference type="RefSeq" id="WP_134837363.1">
    <property type="nucleotide sequence ID" value="NZ_SATR01000064.1"/>
</dbReference>
<feature type="domain" description="ParB-like N-terminal" evidence="3">
    <location>
        <begin position="30"/>
        <end position="117"/>
    </location>
</feature>
<dbReference type="SUPFAM" id="SSF109709">
    <property type="entry name" value="KorB DNA-binding domain-like"/>
    <property type="match status" value="1"/>
</dbReference>
<comment type="caution">
    <text evidence="4">The sequence shown here is derived from an EMBL/GenBank/DDBJ whole genome shotgun (WGS) entry which is preliminary data.</text>
</comment>
<dbReference type="GO" id="GO:0003677">
    <property type="term" value="F:DNA binding"/>
    <property type="evidence" value="ECO:0007669"/>
    <property type="project" value="InterPro"/>
</dbReference>
<evidence type="ECO:0000256" key="2">
    <source>
        <dbReference type="SAM" id="MobiDB-lite"/>
    </source>
</evidence>
<dbReference type="EMBL" id="SATR01000064">
    <property type="protein sequence ID" value="TFH89478.1"/>
    <property type="molecule type" value="Genomic_DNA"/>
</dbReference>
<dbReference type="InterPro" id="IPR036086">
    <property type="entry name" value="ParB/Sulfiredoxin_sf"/>
</dbReference>
<dbReference type="SUPFAM" id="SSF110849">
    <property type="entry name" value="ParB/Sulfiredoxin"/>
    <property type="match status" value="1"/>
</dbReference>
<dbReference type="Gene3D" id="1.10.10.730">
    <property type="entry name" value="KorB DNA-binding domain"/>
    <property type="match status" value="1"/>
</dbReference>
<feature type="compositionally biased region" description="Polar residues" evidence="2">
    <location>
        <begin position="224"/>
        <end position="238"/>
    </location>
</feature>
<organism evidence="4 5">
    <name type="scientific">Vibrio ouci</name>
    <dbReference type="NCBI Taxonomy" id="2499078"/>
    <lineage>
        <taxon>Bacteria</taxon>
        <taxon>Pseudomonadati</taxon>
        <taxon>Pseudomonadota</taxon>
        <taxon>Gammaproteobacteria</taxon>
        <taxon>Vibrionales</taxon>
        <taxon>Vibrionaceae</taxon>
        <taxon>Vibrio</taxon>
    </lineage>
</organism>
<dbReference type="SMART" id="SM00470">
    <property type="entry name" value="ParB"/>
    <property type="match status" value="1"/>
</dbReference>
<protein>
    <submittedName>
        <fullName evidence="4">ParB/RepB/Spo0J family partition protein</fullName>
    </submittedName>
</protein>